<dbReference type="PROSITE" id="PS50110">
    <property type="entry name" value="RESPONSE_REGULATORY"/>
    <property type="match status" value="1"/>
</dbReference>
<dbReference type="Gene3D" id="1.10.10.60">
    <property type="entry name" value="Homeodomain-like"/>
    <property type="match status" value="2"/>
</dbReference>
<name>A0A1S2VJW9_9BACT</name>
<gene>
    <name evidence="7" type="ORF">BLX24_12985</name>
</gene>
<dbReference type="InterPro" id="IPR020449">
    <property type="entry name" value="Tscrpt_reg_AraC-type_HTH"/>
</dbReference>
<keyword evidence="4" id="KW-0597">Phosphoprotein</keyword>
<evidence type="ECO:0000256" key="2">
    <source>
        <dbReference type="ARBA" id="ARBA00023125"/>
    </source>
</evidence>
<dbReference type="PANTHER" id="PTHR43280">
    <property type="entry name" value="ARAC-FAMILY TRANSCRIPTIONAL REGULATOR"/>
    <property type="match status" value="1"/>
</dbReference>
<dbReference type="InterPro" id="IPR011006">
    <property type="entry name" value="CheY-like_superfamily"/>
</dbReference>
<dbReference type="PANTHER" id="PTHR43280:SF2">
    <property type="entry name" value="HTH-TYPE TRANSCRIPTIONAL REGULATOR EXSA"/>
    <property type="match status" value="1"/>
</dbReference>
<dbReference type="GO" id="GO:0043565">
    <property type="term" value="F:sequence-specific DNA binding"/>
    <property type="evidence" value="ECO:0007669"/>
    <property type="project" value="InterPro"/>
</dbReference>
<protein>
    <recommendedName>
        <fullName evidence="9">Two-component system response regulator</fullName>
    </recommendedName>
</protein>
<dbReference type="CDD" id="cd00156">
    <property type="entry name" value="REC"/>
    <property type="match status" value="1"/>
</dbReference>
<feature type="modified residue" description="4-aspartylphosphate" evidence="4">
    <location>
        <position position="49"/>
    </location>
</feature>
<dbReference type="Proteomes" id="UP000181790">
    <property type="component" value="Unassembled WGS sequence"/>
</dbReference>
<keyword evidence="8" id="KW-1185">Reference proteome</keyword>
<dbReference type="InterPro" id="IPR018060">
    <property type="entry name" value="HTH_AraC"/>
</dbReference>
<dbReference type="GO" id="GO:0003700">
    <property type="term" value="F:DNA-binding transcription factor activity"/>
    <property type="evidence" value="ECO:0007669"/>
    <property type="project" value="InterPro"/>
</dbReference>
<accession>A0A1S2VJW9</accession>
<keyword evidence="2" id="KW-0238">DNA-binding</keyword>
<dbReference type="SMART" id="SM00448">
    <property type="entry name" value="REC"/>
    <property type="match status" value="1"/>
</dbReference>
<proteinExistence type="predicted"/>
<dbReference type="Pfam" id="PF00072">
    <property type="entry name" value="Response_reg"/>
    <property type="match status" value="1"/>
</dbReference>
<organism evidence="7 8">
    <name type="scientific">Arsenicibacter rosenii</name>
    <dbReference type="NCBI Taxonomy" id="1750698"/>
    <lineage>
        <taxon>Bacteria</taxon>
        <taxon>Pseudomonadati</taxon>
        <taxon>Bacteroidota</taxon>
        <taxon>Cytophagia</taxon>
        <taxon>Cytophagales</taxon>
        <taxon>Spirosomataceae</taxon>
        <taxon>Arsenicibacter</taxon>
    </lineage>
</organism>
<evidence type="ECO:0000259" key="6">
    <source>
        <dbReference type="PROSITE" id="PS50110"/>
    </source>
</evidence>
<evidence type="ECO:0000313" key="8">
    <source>
        <dbReference type="Proteomes" id="UP000181790"/>
    </source>
</evidence>
<evidence type="ECO:0000256" key="3">
    <source>
        <dbReference type="ARBA" id="ARBA00023163"/>
    </source>
</evidence>
<dbReference type="SUPFAM" id="SSF46689">
    <property type="entry name" value="Homeodomain-like"/>
    <property type="match status" value="1"/>
</dbReference>
<dbReference type="InterPro" id="IPR001789">
    <property type="entry name" value="Sig_transdc_resp-reg_receiver"/>
</dbReference>
<sequence length="247" mass="28667">MLVIDDDYKLNDNLKEFLELNYFKVQVASNGIDAMRLLAQQPPDIIVCDMIMPGMDGKTFLQAVQAHDQYRCIPFIYMTGIRDPDDKLHSLQRGAIDYLIKPFMLEELLYKINNIIQLLNRPLLVRADSPAEESVAFVFKTQFEETLKHNYRNPGLSLEDMADKVNMSASALQRKITRYYQSNFSSVVRAYRLKKAEELLRSSDHLIDDIARMCGFSSASYFSRIFKESSHLSPIQYRFRQLDKKNA</sequence>
<dbReference type="AlphaFoldDB" id="A0A1S2VJW9"/>
<dbReference type="SMART" id="SM00342">
    <property type="entry name" value="HTH_ARAC"/>
    <property type="match status" value="1"/>
</dbReference>
<comment type="caution">
    <text evidence="7">The sequence shown here is derived from an EMBL/GenBank/DDBJ whole genome shotgun (WGS) entry which is preliminary data.</text>
</comment>
<evidence type="ECO:0008006" key="9">
    <source>
        <dbReference type="Google" id="ProtNLM"/>
    </source>
</evidence>
<reference evidence="7 8" key="1">
    <citation type="submission" date="2016-10" db="EMBL/GenBank/DDBJ databases">
        <title>Arsenicibacter rosenii gen. nov., sp. nov., an efficient arsenic-methylating bacterium isolated from an arsenic-contaminated paddy soil.</title>
        <authorList>
            <person name="Huang K."/>
        </authorList>
    </citation>
    <scope>NUCLEOTIDE SEQUENCE [LARGE SCALE GENOMIC DNA]</scope>
    <source>
        <strain evidence="7 8">SM-1</strain>
    </source>
</reference>
<dbReference type="Pfam" id="PF12833">
    <property type="entry name" value="HTH_18"/>
    <property type="match status" value="1"/>
</dbReference>
<evidence type="ECO:0000313" key="7">
    <source>
        <dbReference type="EMBL" id="OIN58486.1"/>
    </source>
</evidence>
<dbReference type="Gene3D" id="3.40.50.2300">
    <property type="match status" value="1"/>
</dbReference>
<feature type="domain" description="Response regulatory" evidence="6">
    <location>
        <begin position="1"/>
        <end position="116"/>
    </location>
</feature>
<dbReference type="PRINTS" id="PR00032">
    <property type="entry name" value="HTHARAC"/>
</dbReference>
<feature type="domain" description="HTH araC/xylS-type" evidence="5">
    <location>
        <begin position="141"/>
        <end position="240"/>
    </location>
</feature>
<dbReference type="GO" id="GO:0000160">
    <property type="term" value="P:phosphorelay signal transduction system"/>
    <property type="evidence" value="ECO:0007669"/>
    <property type="project" value="InterPro"/>
</dbReference>
<evidence type="ECO:0000256" key="4">
    <source>
        <dbReference type="PROSITE-ProRule" id="PRU00169"/>
    </source>
</evidence>
<dbReference type="PROSITE" id="PS01124">
    <property type="entry name" value="HTH_ARAC_FAMILY_2"/>
    <property type="match status" value="1"/>
</dbReference>
<dbReference type="EMBL" id="MORL01000006">
    <property type="protein sequence ID" value="OIN58486.1"/>
    <property type="molecule type" value="Genomic_DNA"/>
</dbReference>
<keyword evidence="3" id="KW-0804">Transcription</keyword>
<dbReference type="SUPFAM" id="SSF52172">
    <property type="entry name" value="CheY-like"/>
    <property type="match status" value="1"/>
</dbReference>
<keyword evidence="1" id="KW-0805">Transcription regulation</keyword>
<dbReference type="InterPro" id="IPR009057">
    <property type="entry name" value="Homeodomain-like_sf"/>
</dbReference>
<evidence type="ECO:0000256" key="1">
    <source>
        <dbReference type="ARBA" id="ARBA00023015"/>
    </source>
</evidence>
<evidence type="ECO:0000259" key="5">
    <source>
        <dbReference type="PROSITE" id="PS01124"/>
    </source>
</evidence>